<dbReference type="Gene3D" id="3.30.2310.20">
    <property type="entry name" value="RelE-like"/>
    <property type="match status" value="1"/>
</dbReference>
<feature type="active site" description="Proton donor" evidence="2">
    <location>
        <position position="87"/>
    </location>
</feature>
<dbReference type="SUPFAM" id="SSF143011">
    <property type="entry name" value="RelE-like"/>
    <property type="match status" value="1"/>
</dbReference>
<dbReference type="EMBL" id="MWWT01000005">
    <property type="protein sequence ID" value="OZG54349.1"/>
    <property type="molecule type" value="Genomic_DNA"/>
</dbReference>
<dbReference type="Pfam" id="PF15738">
    <property type="entry name" value="YafQ_toxin"/>
    <property type="match status" value="1"/>
</dbReference>
<dbReference type="InterPro" id="IPR004386">
    <property type="entry name" value="Toxin_YafQ-like"/>
</dbReference>
<gene>
    <name evidence="3" type="ORF">ALMA_0810</name>
</gene>
<dbReference type="PANTHER" id="PTHR40588">
    <property type="entry name" value="MRNA INTERFERASE TOXIN YAFQ"/>
    <property type="match status" value="1"/>
</dbReference>
<sequence>MRYKVKFSSTFKKSYKRIKRRGLDVELLDTIIGKLAAGEALDARYRDHALGGNFAGFRECHVRPNWLLMYYIEDDILTLTCVDTGSHSDLFKM</sequence>
<reference evidence="3 4" key="1">
    <citation type="journal article" date="2017" name="BMC Genomics">
        <title>Comparative genomic and phylogenomic analyses of the Bifidobacteriaceae family.</title>
        <authorList>
            <person name="Lugli G.A."/>
            <person name="Milani C."/>
            <person name="Turroni F."/>
            <person name="Duranti S."/>
            <person name="Mancabelli L."/>
            <person name="Mangifesta M."/>
            <person name="Ferrario C."/>
            <person name="Modesto M."/>
            <person name="Mattarelli P."/>
            <person name="Jiri K."/>
            <person name="van Sinderen D."/>
            <person name="Ventura M."/>
        </authorList>
    </citation>
    <scope>NUCLEOTIDE SEQUENCE [LARGE SCALE GENOMIC DNA]</scope>
    <source>
        <strain evidence="3 4">DSM 24762</strain>
    </source>
</reference>
<comment type="caution">
    <text evidence="3">The sequence shown here is derived from an EMBL/GenBank/DDBJ whole genome shotgun (WGS) entry which is preliminary data.</text>
</comment>
<proteinExistence type="predicted"/>
<dbReference type="RefSeq" id="WP_094726483.1">
    <property type="nucleotide sequence ID" value="NZ_JBHLWS010000013.1"/>
</dbReference>
<evidence type="ECO:0000313" key="4">
    <source>
        <dbReference type="Proteomes" id="UP000243657"/>
    </source>
</evidence>
<dbReference type="InterPro" id="IPR007712">
    <property type="entry name" value="RelE/ParE_toxin"/>
</dbReference>
<dbReference type="Proteomes" id="UP000243657">
    <property type="component" value="Unassembled WGS sequence"/>
</dbReference>
<organism evidence="3 4">
    <name type="scientific">Alloscardovia macacae</name>
    <dbReference type="NCBI Taxonomy" id="1160091"/>
    <lineage>
        <taxon>Bacteria</taxon>
        <taxon>Bacillati</taxon>
        <taxon>Actinomycetota</taxon>
        <taxon>Actinomycetes</taxon>
        <taxon>Bifidobacteriales</taxon>
        <taxon>Bifidobacteriaceae</taxon>
        <taxon>Alloscardovia</taxon>
    </lineage>
</organism>
<dbReference type="NCBIfam" id="TIGR02385">
    <property type="entry name" value="RelE_StbE"/>
    <property type="match status" value="1"/>
</dbReference>
<dbReference type="PANTHER" id="PTHR40588:SF1">
    <property type="entry name" value="MRNA INTERFERASE TOXIN YAFQ"/>
    <property type="match status" value="1"/>
</dbReference>
<dbReference type="GO" id="GO:0006415">
    <property type="term" value="P:translational termination"/>
    <property type="evidence" value="ECO:0007669"/>
    <property type="project" value="TreeGrafter"/>
</dbReference>
<dbReference type="AlphaFoldDB" id="A0A261F5C3"/>
<protein>
    <submittedName>
        <fullName evidence="3">RelE/StbE family addiction module toxin</fullName>
    </submittedName>
</protein>
<name>A0A261F5C3_9BIFI</name>
<accession>A0A261F5C3</accession>
<dbReference type="GO" id="GO:0004521">
    <property type="term" value="F:RNA endonuclease activity"/>
    <property type="evidence" value="ECO:0007669"/>
    <property type="project" value="TreeGrafter"/>
</dbReference>
<evidence type="ECO:0000256" key="1">
    <source>
        <dbReference type="ARBA" id="ARBA00022649"/>
    </source>
</evidence>
<dbReference type="PIRSF" id="PIRSF006156">
    <property type="entry name" value="YafQ"/>
    <property type="match status" value="1"/>
</dbReference>
<evidence type="ECO:0000256" key="2">
    <source>
        <dbReference type="PIRSR" id="PIRSR006156-1"/>
    </source>
</evidence>
<evidence type="ECO:0000313" key="3">
    <source>
        <dbReference type="EMBL" id="OZG54349.1"/>
    </source>
</evidence>
<dbReference type="GO" id="GO:0006402">
    <property type="term" value="P:mRNA catabolic process"/>
    <property type="evidence" value="ECO:0007669"/>
    <property type="project" value="TreeGrafter"/>
</dbReference>
<keyword evidence="1" id="KW-1277">Toxin-antitoxin system</keyword>
<dbReference type="InterPro" id="IPR035093">
    <property type="entry name" value="RelE/ParE_toxin_dom_sf"/>
</dbReference>
<keyword evidence="4" id="KW-1185">Reference proteome</keyword>